<dbReference type="AlphaFoldDB" id="A0A8J5XGK0"/>
<feature type="domain" description="Calponin-homology (CH)" evidence="2">
    <location>
        <begin position="154"/>
        <end position="269"/>
    </location>
</feature>
<dbReference type="Proteomes" id="UP000751190">
    <property type="component" value="Unassembled WGS sequence"/>
</dbReference>
<dbReference type="PROSITE" id="PS50021">
    <property type="entry name" value="CH"/>
    <property type="match status" value="1"/>
</dbReference>
<dbReference type="SMART" id="SM00033">
    <property type="entry name" value="CH"/>
    <property type="match status" value="1"/>
</dbReference>
<sequence length="344" mass="35355">MGQGLAVTCVRGSAPDEPRTLDREKRPAQAAPSPLEPETTAQLETPRSEEADCSSAGASPREAGVAPPASVADEAALEEAPASSIVAAPAAPLPVAPSPATVATRKADARAPAPARGVPAWRAREEALRAAPRREVEVVRQAPHAERGAHTDWAQLAAPVIAWLVEVTGAPIVPGVADAPSCDEAAVRAHLKSGVVLCELANRVLPGSVAQVSRSAAPFRQRENIANFLGAAARLGVHGHELFQTADLFEEHGDLRQVVVCLAAFGRAAHGVESYDGPSFGKPARARLGAHKSSATPLSFDVGTGLWATAAGQHRLAGPAERDFVIVRPASATGFAAPTSAPAA</sequence>
<feature type="region of interest" description="Disordered" evidence="1">
    <location>
        <begin position="92"/>
        <end position="118"/>
    </location>
</feature>
<reference evidence="3" key="1">
    <citation type="submission" date="2021-05" db="EMBL/GenBank/DDBJ databases">
        <title>The genome of the haptophyte Pavlova lutheri (Diacronema luteri, Pavlovales) - a model for lipid biosynthesis in eukaryotic algae.</title>
        <authorList>
            <person name="Hulatt C.J."/>
            <person name="Posewitz M.C."/>
        </authorList>
    </citation>
    <scope>NUCLEOTIDE SEQUENCE</scope>
    <source>
        <strain evidence="3">NIVA-4/92</strain>
    </source>
</reference>
<gene>
    <name evidence="3" type="ORF">KFE25_010380</name>
</gene>
<comment type="caution">
    <text evidence="3">The sequence shown here is derived from an EMBL/GenBank/DDBJ whole genome shotgun (WGS) entry which is preliminary data.</text>
</comment>
<organism evidence="3 4">
    <name type="scientific">Diacronema lutheri</name>
    <name type="common">Unicellular marine alga</name>
    <name type="synonym">Monochrysis lutheri</name>
    <dbReference type="NCBI Taxonomy" id="2081491"/>
    <lineage>
        <taxon>Eukaryota</taxon>
        <taxon>Haptista</taxon>
        <taxon>Haptophyta</taxon>
        <taxon>Pavlovophyceae</taxon>
        <taxon>Pavlovales</taxon>
        <taxon>Pavlovaceae</taxon>
        <taxon>Diacronema</taxon>
    </lineage>
</organism>
<dbReference type="PANTHER" id="PTHR47385:SF14">
    <property type="entry name" value="TRANSGELIN"/>
    <property type="match status" value="1"/>
</dbReference>
<dbReference type="InterPro" id="IPR036872">
    <property type="entry name" value="CH_dom_sf"/>
</dbReference>
<evidence type="ECO:0000259" key="2">
    <source>
        <dbReference type="PROSITE" id="PS50021"/>
    </source>
</evidence>
<accession>A0A8J5XGK0</accession>
<feature type="compositionally biased region" description="Basic and acidic residues" evidence="1">
    <location>
        <begin position="14"/>
        <end position="27"/>
    </location>
</feature>
<dbReference type="InterPro" id="IPR003096">
    <property type="entry name" value="SM22_calponin"/>
</dbReference>
<dbReference type="GO" id="GO:0015629">
    <property type="term" value="C:actin cytoskeleton"/>
    <property type="evidence" value="ECO:0007669"/>
    <property type="project" value="TreeGrafter"/>
</dbReference>
<evidence type="ECO:0000256" key="1">
    <source>
        <dbReference type="SAM" id="MobiDB-lite"/>
    </source>
</evidence>
<dbReference type="PANTHER" id="PTHR47385">
    <property type="entry name" value="CALPONIN"/>
    <property type="match status" value="1"/>
</dbReference>
<dbReference type="Pfam" id="PF00307">
    <property type="entry name" value="CH"/>
    <property type="match status" value="1"/>
</dbReference>
<proteinExistence type="predicted"/>
<keyword evidence="4" id="KW-1185">Reference proteome</keyword>
<evidence type="ECO:0000313" key="3">
    <source>
        <dbReference type="EMBL" id="KAG8462555.1"/>
    </source>
</evidence>
<dbReference type="PRINTS" id="PR00888">
    <property type="entry name" value="SM22CALPONIN"/>
</dbReference>
<dbReference type="OMA" id="AHGVESY"/>
<evidence type="ECO:0000313" key="4">
    <source>
        <dbReference type="Proteomes" id="UP000751190"/>
    </source>
</evidence>
<protein>
    <recommendedName>
        <fullName evidence="2">Calponin-homology (CH) domain-containing protein</fullName>
    </recommendedName>
</protein>
<dbReference type="Gene3D" id="1.10.418.10">
    <property type="entry name" value="Calponin-like domain"/>
    <property type="match status" value="1"/>
</dbReference>
<dbReference type="InterPro" id="IPR050606">
    <property type="entry name" value="Calponin-like"/>
</dbReference>
<dbReference type="EMBL" id="JAGTXO010000020">
    <property type="protein sequence ID" value="KAG8462555.1"/>
    <property type="molecule type" value="Genomic_DNA"/>
</dbReference>
<dbReference type="SUPFAM" id="SSF47576">
    <property type="entry name" value="Calponin-homology domain, CH-domain"/>
    <property type="match status" value="1"/>
</dbReference>
<feature type="region of interest" description="Disordered" evidence="1">
    <location>
        <begin position="1"/>
        <end position="76"/>
    </location>
</feature>
<feature type="compositionally biased region" description="Low complexity" evidence="1">
    <location>
        <begin position="98"/>
        <end position="118"/>
    </location>
</feature>
<name>A0A8J5XGK0_DIALT</name>
<dbReference type="InterPro" id="IPR001715">
    <property type="entry name" value="CH_dom"/>
</dbReference>
<dbReference type="GO" id="GO:0051015">
    <property type="term" value="F:actin filament binding"/>
    <property type="evidence" value="ECO:0007669"/>
    <property type="project" value="TreeGrafter"/>
</dbReference>
<dbReference type="OrthoDB" id="21595at2759"/>
<dbReference type="GO" id="GO:0007015">
    <property type="term" value="P:actin filament organization"/>
    <property type="evidence" value="ECO:0007669"/>
    <property type="project" value="TreeGrafter"/>
</dbReference>